<evidence type="ECO:0000256" key="1">
    <source>
        <dbReference type="SAM" id="Phobius"/>
    </source>
</evidence>
<dbReference type="PATRIC" id="fig|935198.13.peg.913"/>
<name>B2TMH5_CLOBB</name>
<protein>
    <submittedName>
        <fullName evidence="2">Uncharacterized protein</fullName>
    </submittedName>
</protein>
<reference evidence="2" key="2">
    <citation type="submission" date="2009-08" db="EMBL/GenBank/DDBJ databases">
        <authorList>
            <person name="Shrivastava S."/>
            <person name="Brinkac L.M."/>
            <person name="Dodson R.J."/>
            <person name="Harkins D.M."/>
            <person name="Durkin A.S."/>
            <person name="Sutton G."/>
        </authorList>
    </citation>
    <scope>NUCLEOTIDE SEQUENCE</scope>
    <source>
        <strain evidence="2">Eklund 17B</strain>
    </source>
</reference>
<proteinExistence type="predicted"/>
<organism evidence="2">
    <name type="scientific">Clostridium botulinum (strain Eklund 17B / Type B)</name>
    <dbReference type="NCBI Taxonomy" id="935198"/>
    <lineage>
        <taxon>Bacteria</taxon>
        <taxon>Bacillati</taxon>
        <taxon>Bacillota</taxon>
        <taxon>Clostridia</taxon>
        <taxon>Eubacteriales</taxon>
        <taxon>Clostridiaceae</taxon>
        <taxon>Clostridium</taxon>
    </lineage>
</organism>
<keyword evidence="1" id="KW-1133">Transmembrane helix</keyword>
<keyword evidence="1" id="KW-0472">Membrane</keyword>
<sequence>MEKFIAMLLMIIPGFFVRKIKEEVKDIKEIKSDTEKTVISLIYSIPVLILNLIVLVFLFKFSGIDQLVLMFEDLQFIIEYALLSIISTAIISAIMIVIESKYKLNFFNWIRRKMDEPEKTSSITPWQDFFKSDGEMPIKIIKGEKIVAQGFVKHWDLDGKSEKDIVLEYADQMIENTQCFTRIRKQYIDYKNDLTILEYFFDEEKLQNNCESNDS</sequence>
<accession>B2TMH5</accession>
<dbReference type="HOGENOM" id="CLU_1281327_0_0_9"/>
<dbReference type="EMBL" id="CP001056">
    <property type="protein sequence ID" value="ACD21775.1"/>
    <property type="molecule type" value="Genomic_DNA"/>
</dbReference>
<keyword evidence="1" id="KW-0812">Transmembrane</keyword>
<evidence type="ECO:0000313" key="2">
    <source>
        <dbReference type="EMBL" id="ACD21775.1"/>
    </source>
</evidence>
<reference evidence="2" key="1">
    <citation type="submission" date="2009-06" db="EMBL/GenBank/DDBJ databases">
        <authorList>
            <consortium name="US DOE Joint Genome Institute (JGI-PGF)"/>
            <person name="Lucas S."/>
            <person name="Copeland A."/>
            <person name="Lapidus A."/>
            <person name="Glavina del Rio T."/>
            <person name="Dalin E."/>
            <person name="Tice H."/>
            <person name="Bruce D."/>
            <person name="Goodwin L."/>
            <person name="Pitluck S."/>
            <person name="Kyrpides N."/>
            <person name="Mavromatis K."/>
            <person name="Ivanova N."/>
            <person name="Saunders E."/>
            <person name="Brettin T."/>
            <person name="Detter J.C."/>
            <person name="Han C."/>
            <person name="Larimer F."/>
            <person name="Land M."/>
            <person name="Hauser L."/>
            <person name="Markowitz V."/>
            <person name="Cheng J.-F."/>
            <person name="Hugenholtz P."/>
            <person name="Woyke T."/>
            <person name="Wu D."/>
            <person name="Gronow S."/>
            <person name="Klenk H.-P."/>
            <person name="Eisen J.A."/>
        </authorList>
    </citation>
    <scope>NUCLEOTIDE SEQUENCE</scope>
    <source>
        <strain evidence="2">Eklund 17B</strain>
    </source>
</reference>
<feature type="transmembrane region" description="Helical" evidence="1">
    <location>
        <begin position="38"/>
        <end position="57"/>
    </location>
</feature>
<dbReference type="AlphaFoldDB" id="B2TMH5"/>
<dbReference type="KEGG" id="cbk:CLL_A0963"/>
<accession>U4PI85</accession>
<gene>
    <name evidence="2" type="ordered locus">CLL_A0963</name>
</gene>
<feature type="transmembrane region" description="Helical" evidence="1">
    <location>
        <begin position="77"/>
        <end position="98"/>
    </location>
</feature>